<evidence type="ECO:0000256" key="3">
    <source>
        <dbReference type="ARBA" id="ARBA00023002"/>
    </source>
</evidence>
<dbReference type="PROSITE" id="PS00079">
    <property type="entry name" value="MULTICOPPER_OXIDASE1"/>
    <property type="match status" value="1"/>
</dbReference>
<dbReference type="InterPro" id="IPR045087">
    <property type="entry name" value="Cu-oxidase_fam"/>
</dbReference>
<evidence type="ECO:0000259" key="5">
    <source>
        <dbReference type="Pfam" id="PF00394"/>
    </source>
</evidence>
<dbReference type="Pfam" id="PF07732">
    <property type="entry name" value="Cu-oxidase_3"/>
    <property type="match status" value="1"/>
</dbReference>
<reference evidence="7 8" key="1">
    <citation type="journal article" date="2022" name="Allergy">
        <title>Genome assembly and annotation of Periplaneta americana reveal a comprehensive cockroach allergen profile.</title>
        <authorList>
            <person name="Wang L."/>
            <person name="Xiong Q."/>
            <person name="Saelim N."/>
            <person name="Wang L."/>
            <person name="Nong W."/>
            <person name="Wan A.T."/>
            <person name="Shi M."/>
            <person name="Liu X."/>
            <person name="Cao Q."/>
            <person name="Hui J.H.L."/>
            <person name="Sookrung N."/>
            <person name="Leung T.F."/>
            <person name="Tungtrongchitr A."/>
            <person name="Tsui S.K.W."/>
        </authorList>
    </citation>
    <scope>NUCLEOTIDE SEQUENCE [LARGE SCALE GENOMIC DNA]</scope>
    <source>
        <strain evidence="7">PWHHKU_190912</strain>
    </source>
</reference>
<dbReference type="Proteomes" id="UP001148838">
    <property type="component" value="Unassembled WGS sequence"/>
</dbReference>
<comment type="caution">
    <text evidence="7">The sequence shown here is derived from an EMBL/GenBank/DDBJ whole genome shotgun (WGS) entry which is preliminary data.</text>
</comment>
<evidence type="ECO:0000313" key="8">
    <source>
        <dbReference type="Proteomes" id="UP001148838"/>
    </source>
</evidence>
<evidence type="ECO:0008006" key="9">
    <source>
        <dbReference type="Google" id="ProtNLM"/>
    </source>
</evidence>
<dbReference type="CDD" id="cd13884">
    <property type="entry name" value="CuRO_2_tcLCC_insect_like"/>
    <property type="match status" value="1"/>
</dbReference>
<organism evidence="7 8">
    <name type="scientific">Periplaneta americana</name>
    <name type="common">American cockroach</name>
    <name type="synonym">Blatta americana</name>
    <dbReference type="NCBI Taxonomy" id="6978"/>
    <lineage>
        <taxon>Eukaryota</taxon>
        <taxon>Metazoa</taxon>
        <taxon>Ecdysozoa</taxon>
        <taxon>Arthropoda</taxon>
        <taxon>Hexapoda</taxon>
        <taxon>Insecta</taxon>
        <taxon>Pterygota</taxon>
        <taxon>Neoptera</taxon>
        <taxon>Polyneoptera</taxon>
        <taxon>Dictyoptera</taxon>
        <taxon>Blattodea</taxon>
        <taxon>Blattoidea</taxon>
        <taxon>Blattidae</taxon>
        <taxon>Blattinae</taxon>
        <taxon>Periplaneta</taxon>
    </lineage>
</organism>
<proteinExistence type="inferred from homology"/>
<name>A0ABQ8SBF3_PERAM</name>
<dbReference type="InterPro" id="IPR008972">
    <property type="entry name" value="Cupredoxin"/>
</dbReference>
<feature type="domain" description="Plastocyanin-like" evidence="6">
    <location>
        <begin position="57"/>
        <end position="178"/>
    </location>
</feature>
<protein>
    <recommendedName>
        <fullName evidence="9">Laccase</fullName>
    </recommendedName>
</protein>
<dbReference type="Pfam" id="PF00394">
    <property type="entry name" value="Cu-oxidase"/>
    <property type="match status" value="1"/>
</dbReference>
<dbReference type="InterPro" id="IPR033138">
    <property type="entry name" value="Cu_oxidase_CS"/>
</dbReference>
<dbReference type="EMBL" id="JAJSOF020000031">
    <property type="protein sequence ID" value="KAJ4431313.1"/>
    <property type="molecule type" value="Genomic_DNA"/>
</dbReference>
<evidence type="ECO:0000313" key="7">
    <source>
        <dbReference type="EMBL" id="KAJ4431313.1"/>
    </source>
</evidence>
<evidence type="ECO:0000256" key="2">
    <source>
        <dbReference type="ARBA" id="ARBA00022723"/>
    </source>
</evidence>
<dbReference type="InterPro" id="IPR001117">
    <property type="entry name" value="Cu-oxidase_2nd"/>
</dbReference>
<gene>
    <name evidence="7" type="ORF">ANN_19910</name>
</gene>
<evidence type="ECO:0000256" key="1">
    <source>
        <dbReference type="ARBA" id="ARBA00010609"/>
    </source>
</evidence>
<feature type="domain" description="Plastocyanin-like" evidence="5">
    <location>
        <begin position="195"/>
        <end position="366"/>
    </location>
</feature>
<evidence type="ECO:0000259" key="6">
    <source>
        <dbReference type="Pfam" id="PF07732"/>
    </source>
</evidence>
<sequence>MPLSDMLLDLNDSCEQYGKKTMVIGRKVKKVNLRILNEACQNCTRNITQCYNPQCVAADGYERGILTVNRMLPGPSIQVTYQNNHNLFVLQVCYGDKIVVDVKNKMPSQSTTIHWHGIFQRGTPFYDGVPMITQCPIVGGTTFRYQFYANQPGTFYWHSHDGTQKSDGLQGSLVVRRPRVHEPNAQLYDYDLPAHVIMISDWAHRPSIDHFPGLAEPVTDNYEVFFLINGRGRYTLTLLCVKYLLKDPVEGNTTTPYSVFRVDRGKRYRFRVIGAICIHCPALLSIDGHNLTIIDTDGNAVKPVEVEALHIHAGLYQFWNDSRERYDFVLNATNEVNSYWIRVKGMGKCAPDETAQQRAVLQYKGAERTEPREPEVKDEDEEVSPVVTVRTKHT</sequence>
<dbReference type="Gene3D" id="2.60.40.420">
    <property type="entry name" value="Cupredoxins - blue copper proteins"/>
    <property type="match status" value="2"/>
</dbReference>
<comment type="similarity">
    <text evidence="1">Belongs to the multicopper oxidase family.</text>
</comment>
<feature type="region of interest" description="Disordered" evidence="4">
    <location>
        <begin position="364"/>
        <end position="394"/>
    </location>
</feature>
<dbReference type="PANTHER" id="PTHR11709:SF232">
    <property type="entry name" value="STRAW, ISOFORM G"/>
    <property type="match status" value="1"/>
</dbReference>
<evidence type="ECO:0000256" key="4">
    <source>
        <dbReference type="SAM" id="MobiDB-lite"/>
    </source>
</evidence>
<keyword evidence="2" id="KW-0479">Metal-binding</keyword>
<dbReference type="SUPFAM" id="SSF49503">
    <property type="entry name" value="Cupredoxins"/>
    <property type="match status" value="2"/>
</dbReference>
<dbReference type="PANTHER" id="PTHR11709">
    <property type="entry name" value="MULTI-COPPER OXIDASE"/>
    <property type="match status" value="1"/>
</dbReference>
<dbReference type="InterPro" id="IPR011707">
    <property type="entry name" value="Cu-oxidase-like_N"/>
</dbReference>
<keyword evidence="8" id="KW-1185">Reference proteome</keyword>
<keyword evidence="3" id="KW-0560">Oxidoreductase</keyword>
<feature type="compositionally biased region" description="Basic and acidic residues" evidence="4">
    <location>
        <begin position="365"/>
        <end position="375"/>
    </location>
</feature>
<dbReference type="CDD" id="cd13858">
    <property type="entry name" value="CuRO_1_tcLCC2_insect_like"/>
    <property type="match status" value="1"/>
</dbReference>
<accession>A0ABQ8SBF3</accession>